<reference evidence="4" key="1">
    <citation type="journal article" date="2020" name="Stud. Mycol.">
        <title>101 Dothideomycetes genomes: a test case for predicting lifestyles and emergence of pathogens.</title>
        <authorList>
            <person name="Haridas S."/>
            <person name="Albert R."/>
            <person name="Binder M."/>
            <person name="Bloem J."/>
            <person name="Labutti K."/>
            <person name="Salamov A."/>
            <person name="Andreopoulos B."/>
            <person name="Baker S."/>
            <person name="Barry K."/>
            <person name="Bills G."/>
            <person name="Bluhm B."/>
            <person name="Cannon C."/>
            <person name="Castanera R."/>
            <person name="Culley D."/>
            <person name="Daum C."/>
            <person name="Ezra D."/>
            <person name="Gonzalez J."/>
            <person name="Henrissat B."/>
            <person name="Kuo A."/>
            <person name="Liang C."/>
            <person name="Lipzen A."/>
            <person name="Lutzoni F."/>
            <person name="Magnuson J."/>
            <person name="Mondo S."/>
            <person name="Nolan M."/>
            <person name="Ohm R."/>
            <person name="Pangilinan J."/>
            <person name="Park H.-J."/>
            <person name="Ramirez L."/>
            <person name="Alfaro M."/>
            <person name="Sun H."/>
            <person name="Tritt A."/>
            <person name="Yoshinaga Y."/>
            <person name="Zwiers L.-H."/>
            <person name="Turgeon B."/>
            <person name="Goodwin S."/>
            <person name="Spatafora J."/>
            <person name="Crous P."/>
            <person name="Grigoriev I."/>
        </authorList>
    </citation>
    <scope>NUCLEOTIDE SEQUENCE</scope>
    <source>
        <strain evidence="4">CBS 109.77</strain>
    </source>
</reference>
<evidence type="ECO:0000256" key="2">
    <source>
        <dbReference type="SAM" id="MobiDB-lite"/>
    </source>
</evidence>
<dbReference type="Gene3D" id="1.20.1390.10">
    <property type="entry name" value="PWI domain"/>
    <property type="match status" value="1"/>
</dbReference>
<dbReference type="InterPro" id="IPR036483">
    <property type="entry name" value="PWI_dom_sf"/>
</dbReference>
<proteinExistence type="predicted"/>
<feature type="region of interest" description="Disordered" evidence="2">
    <location>
        <begin position="347"/>
        <end position="371"/>
    </location>
</feature>
<dbReference type="InterPro" id="IPR052225">
    <property type="entry name" value="Ser/Arg_repetitive_matrix"/>
</dbReference>
<feature type="compositionally biased region" description="Basic and acidic residues" evidence="2">
    <location>
        <begin position="162"/>
        <end position="203"/>
    </location>
</feature>
<dbReference type="PROSITE" id="PS51025">
    <property type="entry name" value="PWI"/>
    <property type="match status" value="1"/>
</dbReference>
<keyword evidence="1" id="KW-0507">mRNA processing</keyword>
<dbReference type="EMBL" id="MU001770">
    <property type="protein sequence ID" value="KAF2799099.1"/>
    <property type="molecule type" value="Genomic_DNA"/>
</dbReference>
<gene>
    <name evidence="4" type="ORF">K505DRAFT_332857</name>
</gene>
<dbReference type="SUPFAM" id="SSF101233">
    <property type="entry name" value="PWI domain"/>
    <property type="match status" value="1"/>
</dbReference>
<dbReference type="GO" id="GO:0005681">
    <property type="term" value="C:spliceosomal complex"/>
    <property type="evidence" value="ECO:0007669"/>
    <property type="project" value="TreeGrafter"/>
</dbReference>
<dbReference type="PANTHER" id="PTHR23148:SF0">
    <property type="entry name" value="SERINE_ARGININE REPETITIVE MATRIX PROTEIN 1"/>
    <property type="match status" value="1"/>
</dbReference>
<evidence type="ECO:0000256" key="1">
    <source>
        <dbReference type="ARBA" id="ARBA00022664"/>
    </source>
</evidence>
<organism evidence="4 5">
    <name type="scientific">Melanomma pulvis-pyrius CBS 109.77</name>
    <dbReference type="NCBI Taxonomy" id="1314802"/>
    <lineage>
        <taxon>Eukaryota</taxon>
        <taxon>Fungi</taxon>
        <taxon>Dikarya</taxon>
        <taxon>Ascomycota</taxon>
        <taxon>Pezizomycotina</taxon>
        <taxon>Dothideomycetes</taxon>
        <taxon>Pleosporomycetidae</taxon>
        <taxon>Pleosporales</taxon>
        <taxon>Melanommataceae</taxon>
        <taxon>Melanomma</taxon>
    </lineage>
</organism>
<dbReference type="OrthoDB" id="163257at2759"/>
<evidence type="ECO:0000313" key="5">
    <source>
        <dbReference type="Proteomes" id="UP000799757"/>
    </source>
</evidence>
<name>A0A6A6XRT6_9PLEO</name>
<feature type="compositionally biased region" description="Basic and acidic residues" evidence="2">
    <location>
        <begin position="126"/>
        <end position="154"/>
    </location>
</feature>
<feature type="compositionally biased region" description="Basic residues" evidence="2">
    <location>
        <begin position="360"/>
        <end position="371"/>
    </location>
</feature>
<evidence type="ECO:0000313" key="4">
    <source>
        <dbReference type="EMBL" id="KAF2799099.1"/>
    </source>
</evidence>
<dbReference type="InterPro" id="IPR002483">
    <property type="entry name" value="PWI_dom"/>
</dbReference>
<protein>
    <recommendedName>
        <fullName evidence="3">PWI domain-containing protein</fullName>
    </recommendedName>
</protein>
<feature type="domain" description="PWI" evidence="3">
    <location>
        <begin position="12"/>
        <end position="111"/>
    </location>
</feature>
<evidence type="ECO:0000259" key="3">
    <source>
        <dbReference type="PROSITE" id="PS51025"/>
    </source>
</evidence>
<sequence length="402" mass="44816">MALTVDQKRLKTTKFPPEFDQKVDIDKVEIDLMKKWIAGKITHILGDEDDVVIDTCYNLLEQTRFPNIKEIQIQLTGFLNKECAPFCKELWNLMLSAQESPRGVPKEMLEAKKLELQQEQVNKAAAESRRRQEQDQKDMVDSFRRSERSERGSRGDGGYRGGRGDHDRRERGDFGDRGRGRPFRGERSDRGRDFDRHPPRRDSPSPPPYALRSPLASRAVLTDTGIAGGLLHHAAEVIAMSQVIAVDVDATAAIATMTDPEIAAAPPRQVDQRRLDALVVPRLRTARGQELLFLVAPADLHLQAVRGLPFDARGTHPIDPGLRMGGGPADTRAGLDPNHALTIDRRAGSTLDLSPPSTSRAHHHPGRHPHPQHVVEDAILSRNRPQSLVNGLFPQAMSEVER</sequence>
<dbReference type="GO" id="GO:0003723">
    <property type="term" value="F:RNA binding"/>
    <property type="evidence" value="ECO:0007669"/>
    <property type="project" value="TreeGrafter"/>
</dbReference>
<dbReference type="PANTHER" id="PTHR23148">
    <property type="entry name" value="SERINE/ARGININE REGULATED NUCLEAR MATRIX PROTEIN"/>
    <property type="match status" value="1"/>
</dbReference>
<accession>A0A6A6XRT6</accession>
<dbReference type="GO" id="GO:0006397">
    <property type="term" value="P:mRNA processing"/>
    <property type="evidence" value="ECO:0007669"/>
    <property type="project" value="UniProtKB-KW"/>
</dbReference>
<dbReference type="Pfam" id="PF01480">
    <property type="entry name" value="PWI"/>
    <property type="match status" value="1"/>
</dbReference>
<dbReference type="GO" id="GO:0048024">
    <property type="term" value="P:regulation of mRNA splicing, via spliceosome"/>
    <property type="evidence" value="ECO:0007669"/>
    <property type="project" value="TreeGrafter"/>
</dbReference>
<keyword evidence="5" id="KW-1185">Reference proteome</keyword>
<dbReference type="Proteomes" id="UP000799757">
    <property type="component" value="Unassembled WGS sequence"/>
</dbReference>
<feature type="region of interest" description="Disordered" evidence="2">
    <location>
        <begin position="120"/>
        <end position="213"/>
    </location>
</feature>
<dbReference type="SMART" id="SM00311">
    <property type="entry name" value="PWI"/>
    <property type="match status" value="1"/>
</dbReference>
<dbReference type="AlphaFoldDB" id="A0A6A6XRT6"/>